<dbReference type="FunFam" id="1.20.930.10:FF:000003">
    <property type="entry name" value="Putative Transcription factor IWS1"/>
    <property type="match status" value="1"/>
</dbReference>
<evidence type="ECO:0000256" key="1">
    <source>
        <dbReference type="ARBA" id="ARBA00023015"/>
    </source>
</evidence>
<dbReference type="InterPro" id="IPR051037">
    <property type="entry name" value="RNAPII_TF_IWS1"/>
</dbReference>
<dbReference type="InterPro" id="IPR035441">
    <property type="entry name" value="TFIIS/LEDGF_dom_sf"/>
</dbReference>
<name>A0A066WFH0_TILAU</name>
<dbReference type="Proteomes" id="UP000027361">
    <property type="component" value="Unassembled WGS sequence"/>
</dbReference>
<keyword evidence="2" id="KW-0804">Transcription</keyword>
<feature type="domain" description="TFIIS N-terminal" evidence="8">
    <location>
        <begin position="232"/>
        <end position="309"/>
    </location>
</feature>
<dbReference type="GO" id="GO:0005634">
    <property type="term" value="C:nucleus"/>
    <property type="evidence" value="ECO:0007669"/>
    <property type="project" value="UniProtKB-SubCell"/>
</dbReference>
<dbReference type="FunCoup" id="A0A066WFH0">
    <property type="interactions" value="262"/>
</dbReference>
<evidence type="ECO:0000256" key="5">
    <source>
        <dbReference type="ARBA" id="ARBA00037992"/>
    </source>
</evidence>
<sequence>MSTSPGSNASAPGDQAGSIDTGLGAGALQASGSTVLKAPVDVVEGGADAADEDGQDAVDDSSVPVPLDGGDMTYEQAERDAEAEGGLADGDDANPIQSGSEGEENQGGSAETSLKKKKKRKDRSTEEEQEEEREMTRAEVSQVRINAQIDAALSVGKKRPKKRRTGEDDLDQLADEEVERLKNDMIAAADADIEANEKKRPATEKLKLLPKVVNTLQKTHLQQSILDNNLLEGVKRWLEPLPDRSLPALNIQRQFFAILEKLHVDEISLKMSGLGKIVLFYSMCPRVDARIKRIAEKLIEVWSRPILKRSASYRTRNVPQSNREIRRTYRNEAQEIQAQIDPNRRHVTVPQAVQTGYTYAPRATAGAVGQEESHQARLINHKRLNEFKGKLKAHKKG</sequence>
<evidence type="ECO:0000256" key="2">
    <source>
        <dbReference type="ARBA" id="ARBA00023163"/>
    </source>
</evidence>
<comment type="caution">
    <text evidence="9">The sequence shown here is derived from an EMBL/GenBank/DDBJ whole genome shotgun (WGS) entry which is preliminary data.</text>
</comment>
<dbReference type="AlphaFoldDB" id="A0A066WFH0"/>
<dbReference type="Pfam" id="PF08711">
    <property type="entry name" value="Med26"/>
    <property type="match status" value="1"/>
</dbReference>
<feature type="region of interest" description="Disordered" evidence="7">
    <location>
        <begin position="44"/>
        <end position="143"/>
    </location>
</feature>
<dbReference type="InterPro" id="IPR017923">
    <property type="entry name" value="TFIIS_N"/>
</dbReference>
<feature type="compositionally biased region" description="Polar residues" evidence="7">
    <location>
        <begin position="1"/>
        <end position="10"/>
    </location>
</feature>
<evidence type="ECO:0000259" key="8">
    <source>
        <dbReference type="PROSITE" id="PS51319"/>
    </source>
</evidence>
<protein>
    <recommendedName>
        <fullName evidence="8">TFIIS N-terminal domain-containing protein</fullName>
    </recommendedName>
</protein>
<dbReference type="PANTHER" id="PTHR46010">
    <property type="entry name" value="PROTEIN IWS1 HOMOLOG"/>
    <property type="match status" value="1"/>
</dbReference>
<evidence type="ECO:0000313" key="10">
    <source>
        <dbReference type="Proteomes" id="UP000027361"/>
    </source>
</evidence>
<evidence type="ECO:0000256" key="7">
    <source>
        <dbReference type="SAM" id="MobiDB-lite"/>
    </source>
</evidence>
<dbReference type="InParanoid" id="A0A066WFH0"/>
<keyword evidence="1" id="KW-0805">Transcription regulation</keyword>
<proteinExistence type="inferred from homology"/>
<dbReference type="PROSITE" id="PS51319">
    <property type="entry name" value="TFIIS_N"/>
    <property type="match status" value="1"/>
</dbReference>
<reference evidence="9 10" key="1">
    <citation type="submission" date="2014-05" db="EMBL/GenBank/DDBJ databases">
        <title>Draft genome sequence of a rare smut relative, Tilletiaria anomala UBC 951.</title>
        <authorList>
            <consortium name="DOE Joint Genome Institute"/>
            <person name="Toome M."/>
            <person name="Kuo A."/>
            <person name="Henrissat B."/>
            <person name="Lipzen A."/>
            <person name="Tritt A."/>
            <person name="Yoshinaga Y."/>
            <person name="Zane M."/>
            <person name="Barry K."/>
            <person name="Grigoriev I.V."/>
            <person name="Spatafora J.W."/>
            <person name="Aimea M.C."/>
        </authorList>
    </citation>
    <scope>NUCLEOTIDE SEQUENCE [LARGE SCALE GENOMIC DNA]</scope>
    <source>
        <strain evidence="9 10">UBC 951</strain>
    </source>
</reference>
<gene>
    <name evidence="9" type="ORF">K437DRAFT_253915</name>
</gene>
<comment type="subcellular location">
    <subcellularLocation>
        <location evidence="6">Nucleus</location>
    </subcellularLocation>
</comment>
<dbReference type="STRING" id="1037660.A0A066WFH0"/>
<dbReference type="Gene3D" id="1.20.930.10">
    <property type="entry name" value="Conserved domain common to transcription factors TFIIS, elongin A, CRSP70"/>
    <property type="match status" value="1"/>
</dbReference>
<feature type="region of interest" description="Disordered" evidence="7">
    <location>
        <begin position="1"/>
        <end position="26"/>
    </location>
</feature>
<feature type="compositionally biased region" description="Acidic residues" evidence="7">
    <location>
        <begin position="49"/>
        <end position="59"/>
    </location>
</feature>
<dbReference type="GeneID" id="25263708"/>
<evidence type="ECO:0000256" key="4">
    <source>
        <dbReference type="ARBA" id="ARBA00037349"/>
    </source>
</evidence>
<accession>A0A066WFH0</accession>
<dbReference type="RefSeq" id="XP_013245561.1">
    <property type="nucleotide sequence ID" value="XM_013390107.1"/>
</dbReference>
<dbReference type="OMA" id="MQVEQVM"/>
<dbReference type="PANTHER" id="PTHR46010:SF1">
    <property type="entry name" value="PROTEIN IWS1 HOMOLOG"/>
    <property type="match status" value="1"/>
</dbReference>
<dbReference type="GO" id="GO:0016973">
    <property type="term" value="P:poly(A)+ mRNA export from nucleus"/>
    <property type="evidence" value="ECO:0007669"/>
    <property type="project" value="TreeGrafter"/>
</dbReference>
<evidence type="ECO:0000313" key="9">
    <source>
        <dbReference type="EMBL" id="KDN52722.1"/>
    </source>
</evidence>
<comment type="function">
    <text evidence="4">Transcription factor involved in RNA polymerase II transcription regulation. May function in both SPT15/TBP post-recruitment and recruitment steps of transcription.</text>
</comment>
<dbReference type="EMBL" id="JMSN01000007">
    <property type="protein sequence ID" value="KDN52722.1"/>
    <property type="molecule type" value="Genomic_DNA"/>
</dbReference>
<organism evidence="9 10">
    <name type="scientific">Tilletiaria anomala (strain ATCC 24038 / CBS 436.72 / UBC 951)</name>
    <dbReference type="NCBI Taxonomy" id="1037660"/>
    <lineage>
        <taxon>Eukaryota</taxon>
        <taxon>Fungi</taxon>
        <taxon>Dikarya</taxon>
        <taxon>Basidiomycota</taxon>
        <taxon>Ustilaginomycotina</taxon>
        <taxon>Exobasidiomycetes</taxon>
        <taxon>Georgefischeriales</taxon>
        <taxon>Tilletiariaceae</taxon>
        <taxon>Tilletiaria</taxon>
    </lineage>
</organism>
<dbReference type="HOGENOM" id="CLU_045275_2_1_1"/>
<evidence type="ECO:0000256" key="6">
    <source>
        <dbReference type="PROSITE-ProRule" id="PRU00649"/>
    </source>
</evidence>
<evidence type="ECO:0000256" key="3">
    <source>
        <dbReference type="ARBA" id="ARBA00023242"/>
    </source>
</evidence>
<dbReference type="OrthoDB" id="21124at2759"/>
<comment type="similarity">
    <text evidence="5">Belongs to the IWS1 family.</text>
</comment>
<keyword evidence="10" id="KW-1185">Reference proteome</keyword>
<keyword evidence="3 6" id="KW-0539">Nucleus</keyword>